<proteinExistence type="predicted"/>
<dbReference type="EMBL" id="JARYMX010000221">
    <property type="protein sequence ID" value="KAJ9535504.1"/>
    <property type="molecule type" value="Genomic_DNA"/>
</dbReference>
<organism evidence="1 2">
    <name type="scientific">Centaurea solstitialis</name>
    <name type="common">yellow star-thistle</name>
    <dbReference type="NCBI Taxonomy" id="347529"/>
    <lineage>
        <taxon>Eukaryota</taxon>
        <taxon>Viridiplantae</taxon>
        <taxon>Streptophyta</taxon>
        <taxon>Embryophyta</taxon>
        <taxon>Tracheophyta</taxon>
        <taxon>Spermatophyta</taxon>
        <taxon>Magnoliopsida</taxon>
        <taxon>eudicotyledons</taxon>
        <taxon>Gunneridae</taxon>
        <taxon>Pentapetalae</taxon>
        <taxon>asterids</taxon>
        <taxon>campanulids</taxon>
        <taxon>Asterales</taxon>
        <taxon>Asteraceae</taxon>
        <taxon>Carduoideae</taxon>
        <taxon>Cardueae</taxon>
        <taxon>Centaureinae</taxon>
        <taxon>Centaurea</taxon>
    </lineage>
</organism>
<gene>
    <name evidence="1" type="ORF">OSB04_un001366</name>
</gene>
<dbReference type="AlphaFoldDB" id="A0AA38W2P0"/>
<reference evidence="1" key="1">
    <citation type="submission" date="2023-03" db="EMBL/GenBank/DDBJ databases">
        <title>Chromosome-scale reference genome and RAD-based genetic map of yellow starthistle (Centaurea solstitialis) reveal putative structural variation and QTLs associated with invader traits.</title>
        <authorList>
            <person name="Reatini B."/>
            <person name="Cang F.A."/>
            <person name="Jiang Q."/>
            <person name="Mckibben M.T.W."/>
            <person name="Barker M.S."/>
            <person name="Rieseberg L.H."/>
            <person name="Dlugosch K.M."/>
        </authorList>
    </citation>
    <scope>NUCLEOTIDE SEQUENCE</scope>
    <source>
        <strain evidence="1">CAN-66</strain>
        <tissue evidence="1">Leaf</tissue>
    </source>
</reference>
<comment type="caution">
    <text evidence="1">The sequence shown here is derived from an EMBL/GenBank/DDBJ whole genome shotgun (WGS) entry which is preliminary data.</text>
</comment>
<evidence type="ECO:0000313" key="2">
    <source>
        <dbReference type="Proteomes" id="UP001172457"/>
    </source>
</evidence>
<accession>A0AA38W2P0</accession>
<name>A0AA38W2P0_9ASTR</name>
<sequence length="79" mass="8447">MEGTNEGVLVLKAQENPTWYSHNVALLSSTSEPNASGDSATFVPEREGANGSILEAFLASHASLSLTNDDLEQIHPHEL</sequence>
<dbReference type="Proteomes" id="UP001172457">
    <property type="component" value="Unassembled WGS sequence"/>
</dbReference>
<evidence type="ECO:0000313" key="1">
    <source>
        <dbReference type="EMBL" id="KAJ9535504.1"/>
    </source>
</evidence>
<protein>
    <submittedName>
        <fullName evidence="1">Uncharacterized protein</fullName>
    </submittedName>
</protein>
<keyword evidence="2" id="KW-1185">Reference proteome</keyword>